<gene>
    <name evidence="1" type="ORF">ZOSMA_47G00030</name>
</gene>
<sequence>MMLKTCSALGDLKLGVPLNGVPLAGLFLFLGGTICEEAFVGDGFSTSNRVVRSFRVSYKSLISVGSSSFFIIFEDDRERMEKIKGLVNEELGLLFGIYHLFELILGSEATGV</sequence>
<evidence type="ECO:0000313" key="1">
    <source>
        <dbReference type="EMBL" id="KMZ62214.1"/>
    </source>
</evidence>
<dbReference type="Proteomes" id="UP000036987">
    <property type="component" value="Unassembled WGS sequence"/>
</dbReference>
<dbReference type="EMBL" id="LFYR01001390">
    <property type="protein sequence ID" value="KMZ62214.1"/>
    <property type="molecule type" value="Genomic_DNA"/>
</dbReference>
<accession>A0A0K9NZS4</accession>
<proteinExistence type="predicted"/>
<dbReference type="AlphaFoldDB" id="A0A0K9NZS4"/>
<protein>
    <submittedName>
        <fullName evidence="1">Uncharacterized protein</fullName>
    </submittedName>
</protein>
<comment type="caution">
    <text evidence="1">The sequence shown here is derived from an EMBL/GenBank/DDBJ whole genome shotgun (WGS) entry which is preliminary data.</text>
</comment>
<evidence type="ECO:0000313" key="2">
    <source>
        <dbReference type="Proteomes" id="UP000036987"/>
    </source>
</evidence>
<organism evidence="1 2">
    <name type="scientific">Zostera marina</name>
    <name type="common">Eelgrass</name>
    <dbReference type="NCBI Taxonomy" id="29655"/>
    <lineage>
        <taxon>Eukaryota</taxon>
        <taxon>Viridiplantae</taxon>
        <taxon>Streptophyta</taxon>
        <taxon>Embryophyta</taxon>
        <taxon>Tracheophyta</taxon>
        <taxon>Spermatophyta</taxon>
        <taxon>Magnoliopsida</taxon>
        <taxon>Liliopsida</taxon>
        <taxon>Zosteraceae</taxon>
        <taxon>Zostera</taxon>
    </lineage>
</organism>
<name>A0A0K9NZS4_ZOSMR</name>
<keyword evidence="2" id="KW-1185">Reference proteome</keyword>
<reference evidence="2" key="1">
    <citation type="journal article" date="2016" name="Nature">
        <title>The genome of the seagrass Zostera marina reveals angiosperm adaptation to the sea.</title>
        <authorList>
            <person name="Olsen J.L."/>
            <person name="Rouze P."/>
            <person name="Verhelst B."/>
            <person name="Lin Y.-C."/>
            <person name="Bayer T."/>
            <person name="Collen J."/>
            <person name="Dattolo E."/>
            <person name="De Paoli E."/>
            <person name="Dittami S."/>
            <person name="Maumus F."/>
            <person name="Michel G."/>
            <person name="Kersting A."/>
            <person name="Lauritano C."/>
            <person name="Lohaus R."/>
            <person name="Toepel M."/>
            <person name="Tonon T."/>
            <person name="Vanneste K."/>
            <person name="Amirebrahimi M."/>
            <person name="Brakel J."/>
            <person name="Bostroem C."/>
            <person name="Chovatia M."/>
            <person name="Grimwood J."/>
            <person name="Jenkins J.W."/>
            <person name="Jueterbock A."/>
            <person name="Mraz A."/>
            <person name="Stam W.T."/>
            <person name="Tice H."/>
            <person name="Bornberg-Bauer E."/>
            <person name="Green P.J."/>
            <person name="Pearson G.A."/>
            <person name="Procaccini G."/>
            <person name="Duarte C.M."/>
            <person name="Schmutz J."/>
            <person name="Reusch T.B.H."/>
            <person name="Van de Peer Y."/>
        </authorList>
    </citation>
    <scope>NUCLEOTIDE SEQUENCE [LARGE SCALE GENOMIC DNA]</scope>
    <source>
        <strain evidence="2">cv. Finnish</strain>
    </source>
</reference>